<gene>
    <name evidence="2" type="ORF">S01H4_24667</name>
</gene>
<sequence length="75" mass="8176">MLFFVVYLLVSQRVSRGVPHLIYIHTIYLWGGLLTLPLSLITGDLAAVRLNDIASLSALMALAIFPSLIGHTALN</sequence>
<proteinExistence type="predicted"/>
<keyword evidence="1" id="KW-0812">Transmembrane</keyword>
<accession>X1C214</accession>
<keyword evidence="1" id="KW-1133">Transmembrane helix</keyword>
<evidence type="ECO:0000256" key="1">
    <source>
        <dbReference type="SAM" id="Phobius"/>
    </source>
</evidence>
<feature type="transmembrane region" description="Helical" evidence="1">
    <location>
        <begin position="53"/>
        <end position="74"/>
    </location>
</feature>
<protein>
    <submittedName>
        <fullName evidence="2">Uncharacterized protein</fullName>
    </submittedName>
</protein>
<dbReference type="AlphaFoldDB" id="X1C214"/>
<feature type="non-terminal residue" evidence="2">
    <location>
        <position position="75"/>
    </location>
</feature>
<evidence type="ECO:0000313" key="2">
    <source>
        <dbReference type="EMBL" id="GAG87392.1"/>
    </source>
</evidence>
<reference evidence="2" key="1">
    <citation type="journal article" date="2014" name="Front. Microbiol.">
        <title>High frequency of phylogenetically diverse reductive dehalogenase-homologous genes in deep subseafloor sedimentary metagenomes.</title>
        <authorList>
            <person name="Kawai M."/>
            <person name="Futagami T."/>
            <person name="Toyoda A."/>
            <person name="Takaki Y."/>
            <person name="Nishi S."/>
            <person name="Hori S."/>
            <person name="Arai W."/>
            <person name="Tsubouchi T."/>
            <person name="Morono Y."/>
            <person name="Uchiyama I."/>
            <person name="Ito T."/>
            <person name="Fujiyama A."/>
            <person name="Inagaki F."/>
            <person name="Takami H."/>
        </authorList>
    </citation>
    <scope>NUCLEOTIDE SEQUENCE</scope>
    <source>
        <strain evidence="2">Expedition CK06-06</strain>
    </source>
</reference>
<feature type="transmembrane region" description="Helical" evidence="1">
    <location>
        <begin position="27"/>
        <end position="46"/>
    </location>
</feature>
<keyword evidence="1" id="KW-0472">Membrane</keyword>
<comment type="caution">
    <text evidence="2">The sequence shown here is derived from an EMBL/GenBank/DDBJ whole genome shotgun (WGS) entry which is preliminary data.</text>
</comment>
<name>X1C214_9ZZZZ</name>
<dbReference type="EMBL" id="BART01011621">
    <property type="protein sequence ID" value="GAG87392.1"/>
    <property type="molecule type" value="Genomic_DNA"/>
</dbReference>
<organism evidence="2">
    <name type="scientific">marine sediment metagenome</name>
    <dbReference type="NCBI Taxonomy" id="412755"/>
    <lineage>
        <taxon>unclassified sequences</taxon>
        <taxon>metagenomes</taxon>
        <taxon>ecological metagenomes</taxon>
    </lineage>
</organism>